<gene>
    <name evidence="3" type="ORF">JT25_005450</name>
</gene>
<dbReference type="KEGG" id="mdn:JT25_005450"/>
<dbReference type="CDD" id="cd05400">
    <property type="entry name" value="NT_2-5OAS_ClassI-CCAase"/>
    <property type="match status" value="1"/>
</dbReference>
<evidence type="ECO:0000256" key="1">
    <source>
        <dbReference type="ARBA" id="ARBA00023118"/>
    </source>
</evidence>
<name>A0A126T1I2_9GAMM</name>
<dbReference type="OrthoDB" id="2082416at2"/>
<dbReference type="InterPro" id="IPR040511">
    <property type="entry name" value="AGS_C"/>
</dbReference>
<reference evidence="3 4" key="1">
    <citation type="journal article" date="2015" name="Environ. Microbiol.">
        <title>Methane oxidation coupled to nitrate reduction under hypoxia by the Gammaproteobacterium Methylomonas denitrificans, sp. nov. type strain FJG1.</title>
        <authorList>
            <person name="Kits K.D."/>
            <person name="Klotz M.G."/>
            <person name="Stein L.Y."/>
        </authorList>
    </citation>
    <scope>NUCLEOTIDE SEQUENCE [LARGE SCALE GENOMIC DNA]</scope>
    <source>
        <strain evidence="3 4">FJG1</strain>
    </source>
</reference>
<dbReference type="RefSeq" id="WP_062327867.1">
    <property type="nucleotide sequence ID" value="NZ_CP014476.1"/>
</dbReference>
<evidence type="ECO:0000259" key="2">
    <source>
        <dbReference type="Pfam" id="PF18134"/>
    </source>
</evidence>
<keyword evidence="4" id="KW-1185">Reference proteome</keyword>
<dbReference type="Proteomes" id="UP000030512">
    <property type="component" value="Chromosome"/>
</dbReference>
<dbReference type="STRING" id="1538553.JT25_005450"/>
<dbReference type="InterPro" id="IPR006116">
    <property type="entry name" value="NT_2-5OAS_ClassI-CCAase"/>
</dbReference>
<evidence type="ECO:0000313" key="4">
    <source>
        <dbReference type="Proteomes" id="UP000030512"/>
    </source>
</evidence>
<dbReference type="Pfam" id="PF18144">
    <property type="entry name" value="SMODS"/>
    <property type="match status" value="1"/>
</dbReference>
<feature type="domain" description="Adenylyl/Guanylyl and SMODS C-terminal sensor" evidence="2">
    <location>
        <begin position="302"/>
        <end position="429"/>
    </location>
</feature>
<organism evidence="3 4">
    <name type="scientific">Methylomonas denitrificans</name>
    <dbReference type="NCBI Taxonomy" id="1538553"/>
    <lineage>
        <taxon>Bacteria</taxon>
        <taxon>Pseudomonadati</taxon>
        <taxon>Pseudomonadota</taxon>
        <taxon>Gammaproteobacteria</taxon>
        <taxon>Methylococcales</taxon>
        <taxon>Methylococcaceae</taxon>
        <taxon>Methylomonas</taxon>
    </lineage>
</organism>
<protein>
    <submittedName>
        <fullName evidence="3">Nucleotidyltransferase</fullName>
    </submittedName>
</protein>
<dbReference type="GO" id="GO:0051607">
    <property type="term" value="P:defense response to virus"/>
    <property type="evidence" value="ECO:0007669"/>
    <property type="project" value="UniProtKB-KW"/>
</dbReference>
<dbReference type="AlphaFoldDB" id="A0A126T1I2"/>
<dbReference type="Pfam" id="PF18134">
    <property type="entry name" value="AGS_C"/>
    <property type="match status" value="1"/>
</dbReference>
<proteinExistence type="predicted"/>
<dbReference type="InterPro" id="IPR043519">
    <property type="entry name" value="NT_sf"/>
</dbReference>
<dbReference type="SUPFAM" id="SSF81301">
    <property type="entry name" value="Nucleotidyltransferase"/>
    <property type="match status" value="1"/>
</dbReference>
<keyword evidence="1" id="KW-0051">Antiviral defense</keyword>
<dbReference type="GO" id="GO:0016779">
    <property type="term" value="F:nucleotidyltransferase activity"/>
    <property type="evidence" value="ECO:0007669"/>
    <property type="project" value="InterPro"/>
</dbReference>
<dbReference type="EMBL" id="CP014476">
    <property type="protein sequence ID" value="AMK75939.1"/>
    <property type="molecule type" value="Genomic_DNA"/>
</dbReference>
<keyword evidence="3" id="KW-0808">Transferase</keyword>
<accession>A0A126T1I2</accession>
<evidence type="ECO:0000313" key="3">
    <source>
        <dbReference type="EMBL" id="AMK75939.1"/>
    </source>
</evidence>
<sequence length="431" mass="49903">MSVSDMFKDFLDNLKIDNSEQISLRYGEITACLNKKFRDTESKTANSLQVGSYGRWTGIKNISDLDMLYIMPASKWNDYKNGGQSKLLTETKDAIKARYPSTTVYVDRLVVRVLYTNFHVEVQPVFEQEDGSFKYPDTYNGSSWKITKPREEIKAMSEFVTQKNKNLRRLCKMARAWKNKHGVGMGGLLIDTLAYNFLKSTNDYDDKSFSSYDFLSRDFFKYLSDQPNQDYYAALGSGQRVKVKQKFQKKAKKAYDLCLKAIEAEKTDGVNDKWKKVYGRPFPARLTETKDSSAKAAQTWENTEQFIEDKYPVDIRYGLKIDCEVSQNGFREHFLTEMLAKRIPLLAKKKLLFTISENNVPEPYSIEWKVLNRGEEAKKRNCIRGQIVSDDGQHKRKESTNFKGDHIVECFVIKDGVVVAKDRIDVPIRWE</sequence>